<comment type="caution">
    <text evidence="4">The sequence shown here is derived from an EMBL/GenBank/DDBJ whole genome shotgun (WGS) entry which is preliminary data.</text>
</comment>
<accession>A0AB34GXJ9</accession>
<evidence type="ECO:0000313" key="4">
    <source>
        <dbReference type="EMBL" id="KAJ8784184.1"/>
    </source>
</evidence>
<dbReference type="InterPro" id="IPR031176">
    <property type="entry name" value="ELL/occludin"/>
</dbReference>
<dbReference type="PANTHER" id="PTHR23288">
    <property type="entry name" value="OCCLUDIN AND RNA POLYMERASE II ELONGATION FACTOR ELL"/>
    <property type="match status" value="1"/>
</dbReference>
<keyword evidence="5" id="KW-1185">Reference proteome</keyword>
<dbReference type="AlphaFoldDB" id="A0AB34GXJ9"/>
<dbReference type="Gene3D" id="6.10.140.340">
    <property type="match status" value="1"/>
</dbReference>
<dbReference type="GO" id="GO:0000987">
    <property type="term" value="F:cis-regulatory region sequence-specific DNA binding"/>
    <property type="evidence" value="ECO:0007669"/>
    <property type="project" value="TreeGrafter"/>
</dbReference>
<dbReference type="PANTHER" id="PTHR23288:SF9">
    <property type="entry name" value="RNA POLYMERASE II ELONGATION FACTOR ELL"/>
    <property type="match status" value="1"/>
</dbReference>
<evidence type="ECO:0000256" key="1">
    <source>
        <dbReference type="ARBA" id="ARBA00009171"/>
    </source>
</evidence>
<organism evidence="4 5">
    <name type="scientific">Eschrichtius robustus</name>
    <name type="common">California gray whale</name>
    <name type="synonym">Eschrichtius gibbosus</name>
    <dbReference type="NCBI Taxonomy" id="9764"/>
    <lineage>
        <taxon>Eukaryota</taxon>
        <taxon>Metazoa</taxon>
        <taxon>Chordata</taxon>
        <taxon>Craniata</taxon>
        <taxon>Vertebrata</taxon>
        <taxon>Euteleostomi</taxon>
        <taxon>Mammalia</taxon>
        <taxon>Eutheria</taxon>
        <taxon>Laurasiatheria</taxon>
        <taxon>Artiodactyla</taxon>
        <taxon>Whippomorpha</taxon>
        <taxon>Cetacea</taxon>
        <taxon>Mysticeti</taxon>
        <taxon>Eschrichtiidae</taxon>
        <taxon>Eschrichtius</taxon>
    </lineage>
</organism>
<dbReference type="EMBL" id="JAIQCJ010002068">
    <property type="protein sequence ID" value="KAJ8784184.1"/>
    <property type="molecule type" value="Genomic_DNA"/>
</dbReference>
<proteinExistence type="inferred from homology"/>
<comment type="similarity">
    <text evidence="1 2">Belongs to the ELL/occludin family.</text>
</comment>
<gene>
    <name evidence="4" type="ORF">J1605_008514</name>
</gene>
<dbReference type="GO" id="GO:0032968">
    <property type="term" value="P:positive regulation of transcription elongation by RNA polymerase II"/>
    <property type="evidence" value="ECO:0007669"/>
    <property type="project" value="TreeGrafter"/>
</dbReference>
<protein>
    <recommendedName>
        <fullName evidence="3">OCEL domain-containing protein</fullName>
    </recommendedName>
</protein>
<dbReference type="GO" id="GO:0042795">
    <property type="term" value="P:snRNA transcription by RNA polymerase II"/>
    <property type="evidence" value="ECO:0007669"/>
    <property type="project" value="TreeGrafter"/>
</dbReference>
<evidence type="ECO:0000313" key="5">
    <source>
        <dbReference type="Proteomes" id="UP001159641"/>
    </source>
</evidence>
<sequence length="206" mass="23730">MAEADAVCFWQGPGQEDWPETGIPPGLDYPGVTGFQLSDLLHEGLQTTRHQPFEDLTVDTRAVDSGIMRLIFVGLNGTCSSSSVPTSTSETPDYLLKYATISSSEQRQSYKNDFNAEYSEYRDLHARIEQITRRFTQLDAQLRQLSQGSEEYETTRGQILQEYRKIKKTNTNYSQEKHRCEYLHSKLAHIKRLIAEYDQRQLQAWP</sequence>
<dbReference type="Pfam" id="PF07303">
    <property type="entry name" value="Occludin_ELL"/>
    <property type="match status" value="1"/>
</dbReference>
<evidence type="ECO:0000259" key="3">
    <source>
        <dbReference type="PROSITE" id="PS51980"/>
    </source>
</evidence>
<reference evidence="4 5" key="1">
    <citation type="submission" date="2022-11" db="EMBL/GenBank/DDBJ databases">
        <title>Whole genome sequence of Eschrichtius robustus ER-17-0199.</title>
        <authorList>
            <person name="Bruniche-Olsen A."/>
            <person name="Black A.N."/>
            <person name="Fields C.J."/>
            <person name="Walden K."/>
            <person name="Dewoody J.A."/>
        </authorList>
    </citation>
    <scope>NUCLEOTIDE SEQUENCE [LARGE SCALE GENOMIC DNA]</scope>
    <source>
        <strain evidence="4">ER-17-0199</strain>
        <tissue evidence="4">Blubber</tissue>
    </source>
</reference>
<evidence type="ECO:0000256" key="2">
    <source>
        <dbReference type="PROSITE-ProRule" id="PRU01324"/>
    </source>
</evidence>
<dbReference type="SUPFAM" id="SSF144292">
    <property type="entry name" value="occludin/ELL-like"/>
    <property type="match status" value="1"/>
</dbReference>
<dbReference type="PROSITE" id="PS51980">
    <property type="entry name" value="OCEL"/>
    <property type="match status" value="1"/>
</dbReference>
<feature type="domain" description="OCEL" evidence="3">
    <location>
        <begin position="92"/>
        <end position="202"/>
    </location>
</feature>
<dbReference type="Proteomes" id="UP001159641">
    <property type="component" value="Unassembled WGS sequence"/>
</dbReference>
<dbReference type="GO" id="GO:0008023">
    <property type="term" value="C:transcription elongation factor complex"/>
    <property type="evidence" value="ECO:0007669"/>
    <property type="project" value="TreeGrafter"/>
</dbReference>
<dbReference type="InterPro" id="IPR010844">
    <property type="entry name" value="Occludin_ELL"/>
</dbReference>
<name>A0AB34GXJ9_ESCRO</name>